<dbReference type="GO" id="GO:0005829">
    <property type="term" value="C:cytosol"/>
    <property type="evidence" value="ECO:0007669"/>
    <property type="project" value="TreeGrafter"/>
</dbReference>
<organism evidence="3 4">
    <name type="scientific">Sphingopyxis macrogoltabida</name>
    <name type="common">Sphingomonas macrogoltabidus</name>
    <dbReference type="NCBI Taxonomy" id="33050"/>
    <lineage>
        <taxon>Bacteria</taxon>
        <taxon>Pseudomonadati</taxon>
        <taxon>Pseudomonadota</taxon>
        <taxon>Alphaproteobacteria</taxon>
        <taxon>Sphingomonadales</taxon>
        <taxon>Sphingomonadaceae</taxon>
        <taxon>Sphingopyxis</taxon>
    </lineage>
</organism>
<reference evidence="4" key="1">
    <citation type="submission" date="2015-11" db="EMBL/GenBank/DDBJ databases">
        <title>Complete genome sequence of a polyethylene-glycol degrader Sphingopyxis macrogoltabida 203N (NBRC 111659).</title>
        <authorList>
            <person name="Yoshiyuki O."/>
            <person name="Shouta N."/>
            <person name="Nagata Y."/>
            <person name="Numata M."/>
            <person name="Tsuchikane K."/>
            <person name="Hosoyama A."/>
            <person name="Yamazoe A."/>
            <person name="Tsuda M."/>
            <person name="Fujita N."/>
            <person name="Kawai F."/>
        </authorList>
    </citation>
    <scope>NUCLEOTIDE SEQUENCE [LARGE SCALE GENOMIC DNA]</scope>
    <source>
        <strain evidence="4">203N</strain>
        <plasmid evidence="4">unnamed1</plasmid>
    </source>
</reference>
<keyword evidence="3" id="KW-0614">Plasmid</keyword>
<evidence type="ECO:0000313" key="3">
    <source>
        <dbReference type="EMBL" id="AMU92586.1"/>
    </source>
</evidence>
<geneLocation type="plasmid" evidence="3 4">
    <name>unnamed1</name>
</geneLocation>
<evidence type="ECO:0000313" key="4">
    <source>
        <dbReference type="Proteomes" id="UP000076088"/>
    </source>
</evidence>
<keyword evidence="1" id="KW-0560">Oxidoreductase</keyword>
<dbReference type="GO" id="GO:0016491">
    <property type="term" value="F:oxidoreductase activity"/>
    <property type="evidence" value="ECO:0007669"/>
    <property type="project" value="UniProtKB-KW"/>
</dbReference>
<dbReference type="InterPro" id="IPR023210">
    <property type="entry name" value="NADP_OxRdtase_dom"/>
</dbReference>
<name>A0AAC9AYV3_SPHMC</name>
<dbReference type="EMBL" id="CP013345">
    <property type="protein sequence ID" value="AMU92586.1"/>
    <property type="molecule type" value="Genomic_DNA"/>
</dbReference>
<dbReference type="Proteomes" id="UP000076088">
    <property type="component" value="Plasmid unnamed1"/>
</dbReference>
<dbReference type="InterPro" id="IPR036812">
    <property type="entry name" value="NAD(P)_OxRdtase_dom_sf"/>
</dbReference>
<evidence type="ECO:0000259" key="2">
    <source>
        <dbReference type="Pfam" id="PF00248"/>
    </source>
</evidence>
<protein>
    <submittedName>
        <fullName evidence="3">Oxidoreductase</fullName>
    </submittedName>
</protein>
<dbReference type="SUPFAM" id="SSF51430">
    <property type="entry name" value="NAD(P)-linked oxidoreductase"/>
    <property type="match status" value="1"/>
</dbReference>
<accession>A0AAC9AYV3</accession>
<reference evidence="3 4" key="2">
    <citation type="journal article" date="2016" name="Genome Announc.">
        <title>Complete Genome Sequence of Sphingopyxis macrogoltabida Strain 203N (NBRC 111659), a Polyethylene Glycol Degrader.</title>
        <authorList>
            <person name="Ohtsubo Y."/>
            <person name="Nonoyama S."/>
            <person name="Nagata Y."/>
            <person name="Numata M."/>
            <person name="Tsuchikane K."/>
            <person name="Hosoyama A."/>
            <person name="Yamazoe A."/>
            <person name="Tsuda M."/>
            <person name="Fujita N."/>
            <person name="Kawai F."/>
        </authorList>
    </citation>
    <scope>NUCLEOTIDE SEQUENCE [LARGE SCALE GENOMIC DNA]</scope>
    <source>
        <strain evidence="3 4">203N</strain>
    </source>
</reference>
<dbReference type="Pfam" id="PF00248">
    <property type="entry name" value="Aldo_ket_red"/>
    <property type="match status" value="1"/>
</dbReference>
<sequence length="347" mass="37660">MRYIHFGHGSGLRVSQLALGTAMFGSRWGYGCDPGEAIRIFDAYVERGGNFIDTADSYQYGEAEEVLADFVAPKRHELLLASKYTMQPAPERPLLSIGNARKNLVQSVEGSLARLKTDRIDLLWVHMPDGVTSIDEIMRGLDDLVRAGKILYIGLSDFPAWRTARASTLAELRGWAPVCAVQFEYSLLERTADREIIPMAEAFGLGMAGWSPLGGGMLSGKYRRGEEGRATAFPKLVQFEDSSERTTVLDTLLAVADDVGAAPSQVAIAWAMSRGIMPILGPRTHAQMLDTLGATEIELSSEQKGQLDAASAVSLGFPHELMAQPAQVKRLGGGIPERVAALPRPVM</sequence>
<dbReference type="KEGG" id="smaz:LH19_26475"/>
<dbReference type="CDD" id="cd19080">
    <property type="entry name" value="AKR_AKR9A_9B"/>
    <property type="match status" value="1"/>
</dbReference>
<proteinExistence type="predicted"/>
<dbReference type="InterPro" id="IPR050523">
    <property type="entry name" value="AKR_Detox_Biosynth"/>
</dbReference>
<feature type="domain" description="NADP-dependent oxidoreductase" evidence="2">
    <location>
        <begin position="17"/>
        <end position="310"/>
    </location>
</feature>
<evidence type="ECO:0000256" key="1">
    <source>
        <dbReference type="ARBA" id="ARBA00023002"/>
    </source>
</evidence>
<dbReference type="PANTHER" id="PTHR43364">
    <property type="entry name" value="NADH-SPECIFIC METHYLGLYOXAL REDUCTASE-RELATED"/>
    <property type="match status" value="1"/>
</dbReference>
<keyword evidence="4" id="KW-1185">Reference proteome</keyword>
<gene>
    <name evidence="3" type="ORF">ATM17_30465</name>
</gene>
<dbReference type="Gene3D" id="3.20.20.100">
    <property type="entry name" value="NADP-dependent oxidoreductase domain"/>
    <property type="match status" value="1"/>
</dbReference>
<dbReference type="AlphaFoldDB" id="A0AAC9AYV3"/>
<dbReference type="PANTHER" id="PTHR43364:SF4">
    <property type="entry name" value="NAD(P)-LINKED OXIDOREDUCTASE SUPERFAMILY PROTEIN"/>
    <property type="match status" value="1"/>
</dbReference>